<protein>
    <submittedName>
        <fullName evidence="2">Uncharacterized protein</fullName>
    </submittedName>
</protein>
<comment type="caution">
    <text evidence="2">The sequence shown here is derived from an EMBL/GenBank/DDBJ whole genome shotgun (WGS) entry which is preliminary data.</text>
</comment>
<dbReference type="Proteomes" id="UP000466442">
    <property type="component" value="Linkage Group LG12"/>
</dbReference>
<dbReference type="AlphaFoldDB" id="A0A8S9WZ92"/>
<organism evidence="2 3">
    <name type="scientific">Apolygus lucorum</name>
    <name type="common">Small green plant bug</name>
    <name type="synonym">Lygocoris lucorum</name>
    <dbReference type="NCBI Taxonomy" id="248454"/>
    <lineage>
        <taxon>Eukaryota</taxon>
        <taxon>Metazoa</taxon>
        <taxon>Ecdysozoa</taxon>
        <taxon>Arthropoda</taxon>
        <taxon>Hexapoda</taxon>
        <taxon>Insecta</taxon>
        <taxon>Pterygota</taxon>
        <taxon>Neoptera</taxon>
        <taxon>Paraneoptera</taxon>
        <taxon>Hemiptera</taxon>
        <taxon>Heteroptera</taxon>
        <taxon>Panheteroptera</taxon>
        <taxon>Cimicomorpha</taxon>
        <taxon>Miridae</taxon>
        <taxon>Mirini</taxon>
        <taxon>Apolygus</taxon>
    </lineage>
</organism>
<reference evidence="2" key="1">
    <citation type="journal article" date="2021" name="Mol. Ecol. Resour.">
        <title>Apolygus lucorum genome provides insights into omnivorousness and mesophyll feeding.</title>
        <authorList>
            <person name="Liu Y."/>
            <person name="Liu H."/>
            <person name="Wang H."/>
            <person name="Huang T."/>
            <person name="Liu B."/>
            <person name="Yang B."/>
            <person name="Yin L."/>
            <person name="Li B."/>
            <person name="Zhang Y."/>
            <person name="Zhang S."/>
            <person name="Jiang F."/>
            <person name="Zhang X."/>
            <person name="Ren Y."/>
            <person name="Wang B."/>
            <person name="Wang S."/>
            <person name="Lu Y."/>
            <person name="Wu K."/>
            <person name="Fan W."/>
            <person name="Wang G."/>
        </authorList>
    </citation>
    <scope>NUCLEOTIDE SEQUENCE</scope>
    <source>
        <strain evidence="2">12Hb</strain>
    </source>
</reference>
<name>A0A8S9WZ92_APOLU</name>
<evidence type="ECO:0000256" key="1">
    <source>
        <dbReference type="SAM" id="MobiDB-lite"/>
    </source>
</evidence>
<gene>
    <name evidence="2" type="ORF">GE061_003945</name>
</gene>
<sequence>MSTRSHSLEVVGASGSSVPLESDLPSSMHQVLPITSQPRSPVALPESQQSTELMAVTSSLQGMMGTMQQMQQLMLQQLTQLMEGNSSKIVYCPNNLNKQQATFMSSL</sequence>
<evidence type="ECO:0000313" key="3">
    <source>
        <dbReference type="Proteomes" id="UP000466442"/>
    </source>
</evidence>
<proteinExistence type="predicted"/>
<feature type="region of interest" description="Disordered" evidence="1">
    <location>
        <begin position="1"/>
        <end position="24"/>
    </location>
</feature>
<evidence type="ECO:0000313" key="2">
    <source>
        <dbReference type="EMBL" id="KAF6201554.1"/>
    </source>
</evidence>
<accession>A0A8S9WZ92</accession>
<dbReference type="EMBL" id="WIXP02000012">
    <property type="protein sequence ID" value="KAF6201554.1"/>
    <property type="molecule type" value="Genomic_DNA"/>
</dbReference>
<feature type="compositionally biased region" description="Polar residues" evidence="1">
    <location>
        <begin position="14"/>
        <end position="24"/>
    </location>
</feature>
<keyword evidence="3" id="KW-1185">Reference proteome</keyword>